<evidence type="ECO:0000313" key="2">
    <source>
        <dbReference type="Proteomes" id="UP000261032"/>
    </source>
</evidence>
<gene>
    <name evidence="1" type="ORF">DXB93_19960</name>
</gene>
<reference evidence="1 2" key="1">
    <citation type="submission" date="2018-08" db="EMBL/GenBank/DDBJ databases">
        <title>A genome reference for cultivated species of the human gut microbiota.</title>
        <authorList>
            <person name="Zou Y."/>
            <person name="Xue W."/>
            <person name="Luo G."/>
        </authorList>
    </citation>
    <scope>NUCLEOTIDE SEQUENCE [LARGE SCALE GENOMIC DNA]</scope>
    <source>
        <strain evidence="1 2">OM06-4</strain>
    </source>
</reference>
<sequence length="231" mass="26782">NKLKNLNAPGFTLFDPLESSALGVIDKILKLRDDGHDVEQLLKKVRYIDLSIDDYIFPVSLLNSNVSDPTETLDFFKSLYGDQNTIQVDRMMSSALKALLEDSEDHSVFDMQEIFNTNDDTFRQELIKRLSKDIYAADEINFLKNTRFNQSVSDPILNRLDPFKNTRQKKLMFGLPNKFDCVKDIRKWMDEGYIILFNLKGLSKFDIKVICGYLTTQYYLTSLARPDFSML</sequence>
<dbReference type="EMBL" id="QUSL01000138">
    <property type="protein sequence ID" value="RGD73127.1"/>
    <property type="molecule type" value="Genomic_DNA"/>
</dbReference>
<feature type="non-terminal residue" evidence="1">
    <location>
        <position position="1"/>
    </location>
</feature>
<feature type="non-terminal residue" evidence="1">
    <location>
        <position position="231"/>
    </location>
</feature>
<proteinExistence type="predicted"/>
<name>A0A3E3DV08_9FIRM</name>
<protein>
    <submittedName>
        <fullName evidence="1">Uncharacterized protein</fullName>
    </submittedName>
</protein>
<accession>A0A3E3DV08</accession>
<dbReference type="Proteomes" id="UP000261032">
    <property type="component" value="Unassembled WGS sequence"/>
</dbReference>
<organism evidence="1 2">
    <name type="scientific">Thomasclavelia ramosa</name>
    <dbReference type="NCBI Taxonomy" id="1547"/>
    <lineage>
        <taxon>Bacteria</taxon>
        <taxon>Bacillati</taxon>
        <taxon>Bacillota</taxon>
        <taxon>Erysipelotrichia</taxon>
        <taxon>Erysipelotrichales</taxon>
        <taxon>Coprobacillaceae</taxon>
        <taxon>Thomasclavelia</taxon>
    </lineage>
</organism>
<dbReference type="AlphaFoldDB" id="A0A3E3DV08"/>
<comment type="caution">
    <text evidence="1">The sequence shown here is derived from an EMBL/GenBank/DDBJ whole genome shotgun (WGS) entry which is preliminary data.</text>
</comment>
<evidence type="ECO:0000313" key="1">
    <source>
        <dbReference type="EMBL" id="RGD73127.1"/>
    </source>
</evidence>